<reference evidence="5" key="1">
    <citation type="journal article" date="2019" name="Int. J. Syst. Evol. Microbiol.">
        <title>The Global Catalogue of Microorganisms (GCM) 10K type strain sequencing project: providing services to taxonomists for standard genome sequencing and annotation.</title>
        <authorList>
            <consortium name="The Broad Institute Genomics Platform"/>
            <consortium name="The Broad Institute Genome Sequencing Center for Infectious Disease"/>
            <person name="Wu L."/>
            <person name="Ma J."/>
        </authorList>
    </citation>
    <scope>NUCLEOTIDE SEQUENCE [LARGE SCALE GENOMIC DNA]</scope>
    <source>
        <strain evidence="5">CGMCC 1.12151</strain>
    </source>
</reference>
<dbReference type="EMBL" id="JBHSGL010000001">
    <property type="protein sequence ID" value="MFC4711268.1"/>
    <property type="molecule type" value="Genomic_DNA"/>
</dbReference>
<evidence type="ECO:0000313" key="5">
    <source>
        <dbReference type="Proteomes" id="UP001595932"/>
    </source>
</evidence>
<protein>
    <submittedName>
        <fullName evidence="4">M20 family metallopeptidase</fullName>
    </submittedName>
</protein>
<keyword evidence="5" id="KW-1185">Reference proteome</keyword>
<comment type="caution">
    <text evidence="4">The sequence shown here is derived from an EMBL/GenBank/DDBJ whole genome shotgun (WGS) entry which is preliminary data.</text>
</comment>
<name>A0ABV9M9F5_9BACL</name>
<dbReference type="Pfam" id="PF07687">
    <property type="entry name" value="M20_dimer"/>
    <property type="match status" value="1"/>
</dbReference>
<accession>A0ABV9M9F5</accession>
<dbReference type="InterPro" id="IPR011650">
    <property type="entry name" value="Peptidase_M20_dimer"/>
</dbReference>
<dbReference type="SUPFAM" id="SSF53187">
    <property type="entry name" value="Zn-dependent exopeptidases"/>
    <property type="match status" value="1"/>
</dbReference>
<dbReference type="Proteomes" id="UP001595932">
    <property type="component" value="Unassembled WGS sequence"/>
</dbReference>
<organism evidence="4 5">
    <name type="scientific">Planococcus dechangensis</name>
    <dbReference type="NCBI Taxonomy" id="1176255"/>
    <lineage>
        <taxon>Bacteria</taxon>
        <taxon>Bacillati</taxon>
        <taxon>Bacillota</taxon>
        <taxon>Bacilli</taxon>
        <taxon>Bacillales</taxon>
        <taxon>Caryophanaceae</taxon>
        <taxon>Planococcus</taxon>
    </lineage>
</organism>
<gene>
    <name evidence="4" type="ORF">ACFO5U_00230</name>
</gene>
<feature type="domain" description="Peptidase M20 dimerisation" evidence="3">
    <location>
        <begin position="158"/>
        <end position="261"/>
    </location>
</feature>
<evidence type="ECO:0000256" key="1">
    <source>
        <dbReference type="ARBA" id="ARBA00022723"/>
    </source>
</evidence>
<sequence>MIDLLKDLIKIQSDTKEGANEALMFCSAWLKAKGEDVTIHDNKGYLMLTATKGTGTEKIIWNGHVDVVPGHPEQFSPMVEGDKLYGRGSADMKAGVAAMMQAFIELDEASLRREVQLHIVTDEEIGGRNTSKWLVDEGYYGDFVICGEPTQLKIGLQSKGILRMDLTFKGKPAHGSRPWEGINAIESAMKFHAGMADLPFRQESTKYYEQPSVNLPIINAGDRYNVVPEICTMSYDIRFMPGQDKDEIVRQMVELAETVGVDMEYKASGSTPALTTTDEHPYIKTLMTAVEQTTNENPILFGQHGAADTRYYAEKTGGEGAIEFGPSGDDWHGNAEYVVISSVHAYKNILITHAAAPTNV</sequence>
<dbReference type="RefSeq" id="WP_377275630.1">
    <property type="nucleotide sequence ID" value="NZ_JBHSGL010000001.1"/>
</dbReference>
<dbReference type="PANTHER" id="PTHR43808">
    <property type="entry name" value="ACETYLORNITHINE DEACETYLASE"/>
    <property type="match status" value="1"/>
</dbReference>
<keyword evidence="1" id="KW-0479">Metal-binding</keyword>
<evidence type="ECO:0000256" key="2">
    <source>
        <dbReference type="ARBA" id="ARBA00022801"/>
    </source>
</evidence>
<dbReference type="InterPro" id="IPR050072">
    <property type="entry name" value="Peptidase_M20A"/>
</dbReference>
<dbReference type="Gene3D" id="3.30.70.360">
    <property type="match status" value="1"/>
</dbReference>
<evidence type="ECO:0000259" key="3">
    <source>
        <dbReference type="Pfam" id="PF07687"/>
    </source>
</evidence>
<dbReference type="Gene3D" id="3.40.630.10">
    <property type="entry name" value="Zn peptidases"/>
    <property type="match status" value="1"/>
</dbReference>
<keyword evidence="2" id="KW-0378">Hydrolase</keyword>
<dbReference type="InterPro" id="IPR036264">
    <property type="entry name" value="Bact_exopeptidase_dim_dom"/>
</dbReference>
<dbReference type="Pfam" id="PF01546">
    <property type="entry name" value="Peptidase_M20"/>
    <property type="match status" value="1"/>
</dbReference>
<proteinExistence type="predicted"/>
<dbReference type="SUPFAM" id="SSF55031">
    <property type="entry name" value="Bacterial exopeptidase dimerisation domain"/>
    <property type="match status" value="1"/>
</dbReference>
<dbReference type="InterPro" id="IPR002933">
    <property type="entry name" value="Peptidase_M20"/>
</dbReference>
<evidence type="ECO:0000313" key="4">
    <source>
        <dbReference type="EMBL" id="MFC4711268.1"/>
    </source>
</evidence>